<dbReference type="EMBL" id="CM024808">
    <property type="protein sequence ID" value="KAG8006636.1"/>
    <property type="molecule type" value="Genomic_DNA"/>
</dbReference>
<evidence type="ECO:0000313" key="2">
    <source>
        <dbReference type="Proteomes" id="UP000805704"/>
    </source>
</evidence>
<accession>A0ACB7F0R9</accession>
<comment type="caution">
    <text evidence="1">The sequence shown here is derived from an EMBL/GenBank/DDBJ whole genome shotgun (WGS) entry which is preliminary data.</text>
</comment>
<reference evidence="1" key="1">
    <citation type="submission" date="2020-04" db="EMBL/GenBank/DDBJ databases">
        <title>A chromosome-scale assembly and high-density genetic map of the yellow drum (Nibea albiflora) genome.</title>
        <authorList>
            <person name="Xu D."/>
            <person name="Zhang W."/>
            <person name="Chen R."/>
            <person name="Tan P."/>
            <person name="Wang L."/>
            <person name="Song H."/>
            <person name="Tian L."/>
            <person name="Zhu Q."/>
            <person name="Wang B."/>
        </authorList>
    </citation>
    <scope>NUCLEOTIDE SEQUENCE</scope>
    <source>
        <strain evidence="1">ZJHYS-2018</strain>
    </source>
</reference>
<keyword evidence="2" id="KW-1185">Reference proteome</keyword>
<feature type="non-terminal residue" evidence="1">
    <location>
        <position position="265"/>
    </location>
</feature>
<organism evidence="1 2">
    <name type="scientific">Nibea albiflora</name>
    <name type="common">Yellow drum</name>
    <name type="synonym">Corvina albiflora</name>
    <dbReference type="NCBI Taxonomy" id="240163"/>
    <lineage>
        <taxon>Eukaryota</taxon>
        <taxon>Metazoa</taxon>
        <taxon>Chordata</taxon>
        <taxon>Craniata</taxon>
        <taxon>Vertebrata</taxon>
        <taxon>Euteleostomi</taxon>
        <taxon>Actinopterygii</taxon>
        <taxon>Neopterygii</taxon>
        <taxon>Teleostei</taxon>
        <taxon>Neoteleostei</taxon>
        <taxon>Acanthomorphata</taxon>
        <taxon>Eupercaria</taxon>
        <taxon>Sciaenidae</taxon>
        <taxon>Nibea</taxon>
    </lineage>
</organism>
<protein>
    <submittedName>
        <fullName evidence="1">Uncharacterized protein</fullName>
    </submittedName>
</protein>
<sequence>MSNQGSKNPLLQSITGLMSHAVIAEELFMMFLKTHNVTRSPPEPNPKAVKLCARNGPMCRTNTSKQMKIDKRLRERDRTRNQQSGTYPSWRSSPRRIPAPDLTTNTRTDTDLCRLDALGLLLKNAYEDATRVDASTAPRWVTSWRIVPFAAALPLVQHLCWYVPPPIDKRLRERDRTRNQQSGSYPSWRSSPRRIPAPDLTTNTRTDTDLCRLDALGLLLKNAYEDATRVDASTAPRWVTSWRIVPFAAALPLVQHLCWYVPPPV</sequence>
<proteinExistence type="predicted"/>
<name>A0ACB7F0R9_NIBAL</name>
<dbReference type="Proteomes" id="UP000805704">
    <property type="component" value="Chromosome 20"/>
</dbReference>
<evidence type="ECO:0000313" key="1">
    <source>
        <dbReference type="EMBL" id="KAG8006636.1"/>
    </source>
</evidence>
<gene>
    <name evidence="1" type="ORF">GBF38_022575</name>
</gene>